<reference evidence="2 3" key="1">
    <citation type="submission" date="2016-10" db="EMBL/GenBank/DDBJ databases">
        <authorList>
            <person name="de Groot N.N."/>
        </authorList>
    </citation>
    <scope>NUCLEOTIDE SEQUENCE [LARGE SCALE GENOMIC DNA]</scope>
    <source>
        <strain evidence="2 3">DSM 12271</strain>
    </source>
</reference>
<name>A0A1I0VNI3_9CLOT</name>
<dbReference type="SUPFAM" id="SSF50346">
    <property type="entry name" value="PRC-barrel domain"/>
    <property type="match status" value="1"/>
</dbReference>
<dbReference type="InterPro" id="IPR014238">
    <property type="entry name" value="Spore_YlmC/YmxH"/>
</dbReference>
<protein>
    <submittedName>
        <fullName evidence="2">Sporulation protein, YlmC/YmxH family</fullName>
    </submittedName>
</protein>
<feature type="domain" description="PRC-barrel" evidence="1">
    <location>
        <begin position="6"/>
        <end position="81"/>
    </location>
</feature>
<dbReference type="EMBL" id="FOKI01000002">
    <property type="protein sequence ID" value="SFA77902.1"/>
    <property type="molecule type" value="Genomic_DNA"/>
</dbReference>
<evidence type="ECO:0000259" key="1">
    <source>
        <dbReference type="Pfam" id="PF05239"/>
    </source>
</evidence>
<dbReference type="STRING" id="84698.SAMN04488528_1002195"/>
<dbReference type="InterPro" id="IPR027275">
    <property type="entry name" value="PRC-brl_dom"/>
</dbReference>
<dbReference type="Proteomes" id="UP000198619">
    <property type="component" value="Unassembled WGS sequence"/>
</dbReference>
<proteinExistence type="predicted"/>
<dbReference type="Pfam" id="PF05239">
    <property type="entry name" value="PRC"/>
    <property type="match status" value="1"/>
</dbReference>
<keyword evidence="3" id="KW-1185">Reference proteome</keyword>
<dbReference type="PANTHER" id="PTHR40061:SF1">
    <property type="entry name" value="SPORULATION PROTEIN YLMC-RELATED"/>
    <property type="match status" value="1"/>
</dbReference>
<evidence type="ECO:0000313" key="2">
    <source>
        <dbReference type="EMBL" id="SFA77902.1"/>
    </source>
</evidence>
<sequence length="87" mass="10069">MDLDSMHSVNQLRTMEVIDINLGMKLGYIKDLKIDCDNYKILALVLPEEKASWFKKEDAREIPWENVVKIGVDVILVNYNKTNSNEV</sequence>
<gene>
    <name evidence="2" type="ORF">SAMN04488528_1002195</name>
</gene>
<evidence type="ECO:0000313" key="3">
    <source>
        <dbReference type="Proteomes" id="UP000198619"/>
    </source>
</evidence>
<dbReference type="NCBIfam" id="TIGR02888">
    <property type="entry name" value="spore_YlmC_YmxH"/>
    <property type="match status" value="1"/>
</dbReference>
<dbReference type="RefSeq" id="WP_090038438.1">
    <property type="nucleotide sequence ID" value="NZ_FOKI01000002.1"/>
</dbReference>
<accession>A0A1I0VNI3</accession>
<dbReference type="Gene3D" id="2.30.30.240">
    <property type="entry name" value="PRC-barrel domain"/>
    <property type="match status" value="1"/>
</dbReference>
<dbReference type="InterPro" id="IPR011033">
    <property type="entry name" value="PRC_barrel-like_sf"/>
</dbReference>
<dbReference type="PANTHER" id="PTHR40061">
    <property type="entry name" value="SPORULATION PROTEIN YLMC-RELATED"/>
    <property type="match status" value="1"/>
</dbReference>
<organism evidence="2 3">
    <name type="scientific">Clostridium frigidicarnis</name>
    <dbReference type="NCBI Taxonomy" id="84698"/>
    <lineage>
        <taxon>Bacteria</taxon>
        <taxon>Bacillati</taxon>
        <taxon>Bacillota</taxon>
        <taxon>Clostridia</taxon>
        <taxon>Eubacteriales</taxon>
        <taxon>Clostridiaceae</taxon>
        <taxon>Clostridium</taxon>
    </lineage>
</organism>
<dbReference type="OrthoDB" id="6024937at2"/>
<dbReference type="AlphaFoldDB" id="A0A1I0VNI3"/>